<dbReference type="EMBL" id="AKHW03000179">
    <property type="protein sequence ID" value="KYO48699.1"/>
    <property type="molecule type" value="Genomic_DNA"/>
</dbReference>
<name>A0A151PI34_ALLMI</name>
<proteinExistence type="predicted"/>
<sequence>MYGTMAAYRVEGSGPEGLEMPAWIHLCVEMCTWRIQPRSTCPGFPASRSMPRQSLAIPLLRPRTEEGRMLLKAYPIVTLKHTKETDLKSSDWRHPQNILTALVPRL</sequence>
<dbReference type="Proteomes" id="UP000050525">
    <property type="component" value="Unassembled WGS sequence"/>
</dbReference>
<gene>
    <name evidence="1" type="ORF">Y1Q_0004089</name>
</gene>
<evidence type="ECO:0000313" key="1">
    <source>
        <dbReference type="EMBL" id="KYO48699.1"/>
    </source>
</evidence>
<dbReference type="AlphaFoldDB" id="A0A151PI34"/>
<evidence type="ECO:0000313" key="2">
    <source>
        <dbReference type="Proteomes" id="UP000050525"/>
    </source>
</evidence>
<protein>
    <submittedName>
        <fullName evidence="1">Uncharacterized protein</fullName>
    </submittedName>
</protein>
<accession>A0A151PI34</accession>
<keyword evidence="2" id="KW-1185">Reference proteome</keyword>
<reference evidence="1 2" key="1">
    <citation type="journal article" date="2012" name="Genome Biol.">
        <title>Sequencing three crocodilian genomes to illuminate the evolution of archosaurs and amniotes.</title>
        <authorList>
            <person name="St John J.A."/>
            <person name="Braun E.L."/>
            <person name="Isberg S.R."/>
            <person name="Miles L.G."/>
            <person name="Chong A.Y."/>
            <person name="Gongora J."/>
            <person name="Dalzell P."/>
            <person name="Moran C."/>
            <person name="Bed'hom B."/>
            <person name="Abzhanov A."/>
            <person name="Burgess S.C."/>
            <person name="Cooksey A.M."/>
            <person name="Castoe T.A."/>
            <person name="Crawford N.G."/>
            <person name="Densmore L.D."/>
            <person name="Drew J.C."/>
            <person name="Edwards S.V."/>
            <person name="Faircloth B.C."/>
            <person name="Fujita M.K."/>
            <person name="Greenwold M.J."/>
            <person name="Hoffmann F.G."/>
            <person name="Howard J.M."/>
            <person name="Iguchi T."/>
            <person name="Janes D.E."/>
            <person name="Khan S.Y."/>
            <person name="Kohno S."/>
            <person name="de Koning A.J."/>
            <person name="Lance S.L."/>
            <person name="McCarthy F.M."/>
            <person name="McCormack J.E."/>
            <person name="Merchant M.E."/>
            <person name="Peterson D.G."/>
            <person name="Pollock D.D."/>
            <person name="Pourmand N."/>
            <person name="Raney B.J."/>
            <person name="Roessler K.A."/>
            <person name="Sanford J.R."/>
            <person name="Sawyer R.H."/>
            <person name="Schmidt C.J."/>
            <person name="Triplett E.W."/>
            <person name="Tuberville T.D."/>
            <person name="Venegas-Anaya M."/>
            <person name="Howard J.T."/>
            <person name="Jarvis E.D."/>
            <person name="Guillette L.J.Jr."/>
            <person name="Glenn T.C."/>
            <person name="Green R.E."/>
            <person name="Ray D.A."/>
        </authorList>
    </citation>
    <scope>NUCLEOTIDE SEQUENCE [LARGE SCALE GENOMIC DNA]</scope>
    <source>
        <strain evidence="1">KSC_2009_1</strain>
    </source>
</reference>
<comment type="caution">
    <text evidence="1">The sequence shown here is derived from an EMBL/GenBank/DDBJ whole genome shotgun (WGS) entry which is preliminary data.</text>
</comment>
<organism evidence="1 2">
    <name type="scientific">Alligator mississippiensis</name>
    <name type="common">American alligator</name>
    <dbReference type="NCBI Taxonomy" id="8496"/>
    <lineage>
        <taxon>Eukaryota</taxon>
        <taxon>Metazoa</taxon>
        <taxon>Chordata</taxon>
        <taxon>Craniata</taxon>
        <taxon>Vertebrata</taxon>
        <taxon>Euteleostomi</taxon>
        <taxon>Archelosauria</taxon>
        <taxon>Archosauria</taxon>
        <taxon>Crocodylia</taxon>
        <taxon>Alligatoridae</taxon>
        <taxon>Alligatorinae</taxon>
        <taxon>Alligator</taxon>
    </lineage>
</organism>